<evidence type="ECO:0000313" key="2">
    <source>
        <dbReference type="Proteomes" id="UP000196084"/>
    </source>
</evidence>
<dbReference type="RefSeq" id="WP_140408872.1">
    <property type="nucleotide sequence ID" value="NZ_MWPH01000003.1"/>
</dbReference>
<sequence>MAMEDNPQPTSTRRNVLKKGAIATTLVGGGLATVSGSAAADEIDAGLTVTGEGEFSVEIDADDVNVSSEGVYTDVSSENGIWSIEGEADGGPIGGDHVFVTIYGYEQLISSESDDDADLELAGDALPKATGPAAEGELDAALSVTGEGEFSAEVAADEVYVSSEGVFTDVTFQNGAWVIEGRANGTPIDGGYSYVTIYGDAELISSESDDDANFSFTTV</sequence>
<proteinExistence type="predicted"/>
<comment type="caution">
    <text evidence="1">The sequence shown here is derived from an EMBL/GenBank/DDBJ whole genome shotgun (WGS) entry which is preliminary data.</text>
</comment>
<dbReference type="AlphaFoldDB" id="A0A202E529"/>
<keyword evidence="2" id="KW-1185">Reference proteome</keyword>
<protein>
    <submittedName>
        <fullName evidence="1">Uncharacterized protein</fullName>
    </submittedName>
</protein>
<name>A0A202E529_9EURY</name>
<accession>A0A202E529</accession>
<gene>
    <name evidence="1" type="ORF">B2G88_13190</name>
</gene>
<dbReference type="EMBL" id="MWPH01000003">
    <property type="protein sequence ID" value="OVE83406.1"/>
    <property type="molecule type" value="Genomic_DNA"/>
</dbReference>
<dbReference type="Proteomes" id="UP000196084">
    <property type="component" value="Unassembled WGS sequence"/>
</dbReference>
<dbReference type="InterPro" id="IPR006311">
    <property type="entry name" value="TAT_signal"/>
</dbReference>
<evidence type="ECO:0000313" key="1">
    <source>
        <dbReference type="EMBL" id="OVE83406.1"/>
    </source>
</evidence>
<dbReference type="PROSITE" id="PS51318">
    <property type="entry name" value="TAT"/>
    <property type="match status" value="1"/>
</dbReference>
<reference evidence="1 2" key="1">
    <citation type="submission" date="2017-02" db="EMBL/GenBank/DDBJ databases">
        <title>Natronthermophilus aegyptiacus gen. nov.,sp. nov., an aerobic, extremely halophilic alkalithermophilic archaeon isolated from the athalassohaline Wadi An Natrun, Egypt.</title>
        <authorList>
            <person name="Zhao B."/>
        </authorList>
    </citation>
    <scope>NUCLEOTIDE SEQUENCE [LARGE SCALE GENOMIC DNA]</scope>
    <source>
        <strain evidence="1 2">CGMCC 1.3597</strain>
    </source>
</reference>
<organism evidence="1 2">
    <name type="scientific">Natronolimnobius baerhuensis</name>
    <dbReference type="NCBI Taxonomy" id="253108"/>
    <lineage>
        <taxon>Archaea</taxon>
        <taxon>Methanobacteriati</taxon>
        <taxon>Methanobacteriota</taxon>
        <taxon>Stenosarchaea group</taxon>
        <taxon>Halobacteria</taxon>
        <taxon>Halobacteriales</taxon>
        <taxon>Natrialbaceae</taxon>
        <taxon>Natronolimnobius</taxon>
    </lineage>
</organism>